<dbReference type="Proteomes" id="UP000284706">
    <property type="component" value="Unassembled WGS sequence"/>
</dbReference>
<feature type="region of interest" description="Disordered" evidence="9">
    <location>
        <begin position="507"/>
        <end position="530"/>
    </location>
</feature>
<evidence type="ECO:0000256" key="1">
    <source>
        <dbReference type="ARBA" id="ARBA00004123"/>
    </source>
</evidence>
<keyword evidence="10" id="KW-1133">Transmembrane helix</keyword>
<comment type="similarity">
    <text evidence="2 7">Belongs to the SLU7 family.</text>
</comment>
<dbReference type="Gene3D" id="3.40.50.1820">
    <property type="entry name" value="alpha/beta hydrolase"/>
    <property type="match status" value="1"/>
</dbReference>
<feature type="region of interest" description="Disordered" evidence="9">
    <location>
        <begin position="453"/>
        <end position="474"/>
    </location>
</feature>
<dbReference type="Pfam" id="PF06441">
    <property type="entry name" value="EHN"/>
    <property type="match status" value="1"/>
</dbReference>
<keyword evidence="14" id="KW-1185">Reference proteome</keyword>
<dbReference type="InParanoid" id="A0A409YSA4"/>
<dbReference type="GO" id="GO:0030628">
    <property type="term" value="F:pre-mRNA 3'-splice site binding"/>
    <property type="evidence" value="ECO:0007669"/>
    <property type="project" value="UniProtKB-UniRule"/>
</dbReference>
<evidence type="ECO:0000256" key="3">
    <source>
        <dbReference type="ARBA" id="ARBA00022664"/>
    </source>
</evidence>
<dbReference type="PANTHER" id="PTHR12942">
    <property type="entry name" value="STEP II SPLICING FACTOR SLU7"/>
    <property type="match status" value="1"/>
</dbReference>
<feature type="region of interest" description="Disordered" evidence="9">
    <location>
        <begin position="59"/>
        <end position="82"/>
    </location>
</feature>
<evidence type="ECO:0000313" key="14">
    <source>
        <dbReference type="Proteomes" id="UP000284706"/>
    </source>
</evidence>
<evidence type="ECO:0000256" key="9">
    <source>
        <dbReference type="SAM" id="MobiDB-lite"/>
    </source>
</evidence>
<dbReference type="STRING" id="231916.A0A409YSA4"/>
<accession>A0A409YSA4</accession>
<keyword evidence="5 7" id="KW-0508">mRNA splicing</keyword>
<dbReference type="InterPro" id="IPR039974">
    <property type="entry name" value="Splicing_factor_SLU7"/>
</dbReference>
<evidence type="ECO:0000256" key="10">
    <source>
        <dbReference type="SAM" id="Phobius"/>
    </source>
</evidence>
<dbReference type="SUPFAM" id="SSF53474">
    <property type="entry name" value="alpha/beta-Hydrolases"/>
    <property type="match status" value="1"/>
</dbReference>
<dbReference type="InterPro" id="IPR021715">
    <property type="entry name" value="Slu7_dom"/>
</dbReference>
<feature type="transmembrane region" description="Helical" evidence="10">
    <location>
        <begin position="1010"/>
        <end position="1026"/>
    </location>
</feature>
<feature type="compositionally biased region" description="Basic and acidic residues" evidence="9">
    <location>
        <begin position="461"/>
        <end position="474"/>
    </location>
</feature>
<evidence type="ECO:0000256" key="6">
    <source>
        <dbReference type="ARBA" id="ARBA00023242"/>
    </source>
</evidence>
<feature type="compositionally biased region" description="Basic and acidic residues" evidence="9">
    <location>
        <begin position="69"/>
        <end position="82"/>
    </location>
</feature>
<evidence type="ECO:0000256" key="5">
    <source>
        <dbReference type="ARBA" id="ARBA00023187"/>
    </source>
</evidence>
<feature type="transmembrane region" description="Helical" evidence="10">
    <location>
        <begin position="956"/>
        <end position="974"/>
    </location>
</feature>
<feature type="compositionally biased region" description="Basic and acidic residues" evidence="9">
    <location>
        <begin position="1237"/>
        <end position="1258"/>
    </location>
</feature>
<feature type="region of interest" description="Disordered" evidence="9">
    <location>
        <begin position="1"/>
        <end position="46"/>
    </location>
</feature>
<feature type="domain" description="Pre-mRNA-splicing factor SLU7" evidence="12">
    <location>
        <begin position="142"/>
        <end position="410"/>
    </location>
</feature>
<evidence type="ECO:0000256" key="7">
    <source>
        <dbReference type="RuleBase" id="RU367071"/>
    </source>
</evidence>
<feature type="compositionally biased region" description="Basic and acidic residues" evidence="9">
    <location>
        <begin position="10"/>
        <end position="25"/>
    </location>
</feature>
<keyword evidence="4 7" id="KW-0747">Spliceosome</keyword>
<evidence type="ECO:0000256" key="8">
    <source>
        <dbReference type="SAM" id="Coils"/>
    </source>
</evidence>
<dbReference type="GO" id="GO:0003824">
    <property type="term" value="F:catalytic activity"/>
    <property type="evidence" value="ECO:0007669"/>
    <property type="project" value="InterPro"/>
</dbReference>
<dbReference type="Pfam" id="PF11708">
    <property type="entry name" value="Slu7"/>
    <property type="match status" value="1"/>
</dbReference>
<feature type="transmembrane region" description="Helical" evidence="10">
    <location>
        <begin position="1038"/>
        <end position="1058"/>
    </location>
</feature>
<feature type="domain" description="Epoxide hydrolase N-terminal" evidence="11">
    <location>
        <begin position="564"/>
        <end position="674"/>
    </location>
</feature>
<gene>
    <name evidence="13" type="ORF">CVT26_010129</name>
</gene>
<evidence type="ECO:0000313" key="13">
    <source>
        <dbReference type="EMBL" id="PPR05849.1"/>
    </source>
</evidence>
<keyword evidence="3 7" id="KW-0507">mRNA processing</keyword>
<feature type="coiled-coil region" evidence="8">
    <location>
        <begin position="158"/>
        <end position="188"/>
    </location>
</feature>
<feature type="region of interest" description="Disordered" evidence="9">
    <location>
        <begin position="193"/>
        <end position="228"/>
    </location>
</feature>
<keyword evidence="8" id="KW-0175">Coiled coil</keyword>
<keyword evidence="10" id="KW-0472">Membrane</keyword>
<comment type="caution">
    <text evidence="13">The sequence shown here is derived from an EMBL/GenBank/DDBJ whole genome shotgun (WGS) entry which is preliminary data.</text>
</comment>
<evidence type="ECO:0000256" key="2">
    <source>
        <dbReference type="ARBA" id="ARBA00007203"/>
    </source>
</evidence>
<dbReference type="GO" id="GO:0000398">
    <property type="term" value="P:mRNA splicing, via spliceosome"/>
    <property type="evidence" value="ECO:0007669"/>
    <property type="project" value="UniProtKB-UniRule"/>
</dbReference>
<dbReference type="GO" id="GO:0005681">
    <property type="term" value="C:spliceosomal complex"/>
    <property type="evidence" value="ECO:0007669"/>
    <property type="project" value="UniProtKB-UniRule"/>
</dbReference>
<dbReference type="InterPro" id="IPR029058">
    <property type="entry name" value="AB_hydrolase_fold"/>
</dbReference>
<dbReference type="OrthoDB" id="249612at2759"/>
<feature type="compositionally biased region" description="Basic and acidic residues" evidence="9">
    <location>
        <begin position="507"/>
        <end position="518"/>
    </location>
</feature>
<feature type="compositionally biased region" description="Acidic residues" evidence="9">
    <location>
        <begin position="210"/>
        <end position="220"/>
    </location>
</feature>
<dbReference type="InterPro" id="IPR010497">
    <property type="entry name" value="Epoxide_hydro_N"/>
</dbReference>
<dbReference type="InterPro" id="IPR000639">
    <property type="entry name" value="Epox_hydrolase-like"/>
</dbReference>
<evidence type="ECO:0000259" key="11">
    <source>
        <dbReference type="Pfam" id="PF06441"/>
    </source>
</evidence>
<evidence type="ECO:0000259" key="12">
    <source>
        <dbReference type="Pfam" id="PF11708"/>
    </source>
</evidence>
<reference evidence="13 14" key="1">
    <citation type="journal article" date="2018" name="Evol. Lett.">
        <title>Horizontal gene cluster transfer increased hallucinogenic mushroom diversity.</title>
        <authorList>
            <person name="Reynolds H.T."/>
            <person name="Vijayakumar V."/>
            <person name="Gluck-Thaler E."/>
            <person name="Korotkin H.B."/>
            <person name="Matheny P.B."/>
            <person name="Slot J.C."/>
        </authorList>
    </citation>
    <scope>NUCLEOTIDE SEQUENCE [LARGE SCALE GENOMIC DNA]</scope>
    <source>
        <strain evidence="13 14">SRW20</strain>
    </source>
</reference>
<comment type="subcellular location">
    <subcellularLocation>
        <location evidence="1 7">Nucleus</location>
    </subcellularLocation>
</comment>
<keyword evidence="6 7" id="KW-0539">Nucleus</keyword>
<dbReference type="EMBL" id="NHYE01000423">
    <property type="protein sequence ID" value="PPR05849.1"/>
    <property type="molecule type" value="Genomic_DNA"/>
</dbReference>
<name>A0A409YSA4_9AGAR</name>
<dbReference type="PANTHER" id="PTHR12942:SF2">
    <property type="entry name" value="PRE-MRNA-SPLICING FACTOR SLU7"/>
    <property type="match status" value="1"/>
</dbReference>
<evidence type="ECO:0000256" key="4">
    <source>
        <dbReference type="ARBA" id="ARBA00022728"/>
    </source>
</evidence>
<proteinExistence type="inferred from homology"/>
<sequence>MASSSAVGKLSREEFRRQKDLDAARKAGTAPAALDEEGRPINPHIPQYISQAPWYLDTGAPSLQHQRRRPENEKAVNKLDDWYDRGAKAGPAAKKYRKGACENCGSMTHKRQDCLERPRKKGAKYTNKDIQADDVVQDVAVGYDAKRDRWNGYDASEHNKVYEEYAALEAARQKLREEEIDKQTTTDLAAVRKVAKAGKSDTKADPDFGSSEDEDADEDKYADAADAVGQKMDTKTRITVRNLRIREDTAKYLINLDPNSAYYDPKTRSMRDAPVKNVPPEDAKFAGDNFLRYSGEAPEMQDLQLFAWQAAARGNDVHLNANPTQGELLHYEFKQKKEQLKDTTKSSILAKYGGAEYLDSAPKELRQGQTENYVEYSRTGQVIKGREKAKAKSKYPEDVYINNHTAVWGSWYDISTGTWGYACCHSTVHLSYCTGQAGIEATTASSAQALLSSSSTATSAEKTKDASEDLRTEKVEQNYSKKRIGEGDVKLDQERLAQAVLEEKKRKARSAYEDDRSSKKMKSSLESGSHEVTEEELEAYLLIICISTRPLWTTDHRDDENLTINIAVDPATLDWINQRVQNARVIPDVKHPEGKEWADGVPSSVMNELVEYWKTSYDWRKVEERLNSTYQMFTLDIEEGDEVIKLHFVHHRSERPDAIPLLFAHGWPGNFTEVENLLSLTSPKDPETQAFHVIAPTIPGFVFSSSPKASGFSVPRIGAVYHRLMQKLGYPKYIGQGGDWGSMILRSMALTYPESCIGIHLNMIMALPPSPLKNPLALLWLVVRWLTPDEKKRLGRMQWWMKEESGYSRIQGTKPQTVSYGLLDSPVGMLAWIREKLESLVQPGYVWDKELVITWTMFYLLSGSSWHARIYKEAIPALREQVFEKRVPARVLFGASCFPYDVGYVPVWWAKASVAENIVFWKEHPTGGHFPSVECGDALKADILEFRLLYDPPTTVMTITTAPALLIGIGARVVLDHFSRTDGPYVKDYILVGAWQGVALHYAAKTSKTSGFGIIVAFLIAAKLFIEFSLASDFTKCVTTILGVALGVLFTDFLSQYFDKPRQSSERRRRQSHATKPVKLKGKVVQFRPSVQGGSVETSVDITDIGTSLATSSHLISDITSVDSSSDKFGPAMPMSPLEREIHVLRTRASLADSERRRFKEERKWAISQGNMARAQQMKWEVKRYTSLMQTFTHEADIKAQERTFESMSFLERAHYFYLIVANLNGGGNGHYQSEPEEQKPAALRSRDRPTKSSRDSSQKANAAVPNTRLAQKSKRSPNSKTTARDGNG</sequence>
<dbReference type="PRINTS" id="PR00412">
    <property type="entry name" value="EPOXHYDRLASE"/>
</dbReference>
<protein>
    <recommendedName>
        <fullName evidence="7">Pre-mRNA-splicing factor SLU7</fullName>
    </recommendedName>
</protein>
<comment type="subunit">
    <text evidence="7">Associated with the spliceosome.</text>
</comment>
<comment type="function">
    <text evidence="7">Involved in pre-mRNA splicing.</text>
</comment>
<keyword evidence="10" id="KW-0812">Transmembrane</keyword>
<organism evidence="13 14">
    <name type="scientific">Gymnopilus dilepis</name>
    <dbReference type="NCBI Taxonomy" id="231916"/>
    <lineage>
        <taxon>Eukaryota</taxon>
        <taxon>Fungi</taxon>
        <taxon>Dikarya</taxon>
        <taxon>Basidiomycota</taxon>
        <taxon>Agaricomycotina</taxon>
        <taxon>Agaricomycetes</taxon>
        <taxon>Agaricomycetidae</taxon>
        <taxon>Agaricales</taxon>
        <taxon>Agaricineae</taxon>
        <taxon>Hymenogastraceae</taxon>
        <taxon>Gymnopilus</taxon>
    </lineage>
</organism>
<feature type="region of interest" description="Disordered" evidence="9">
    <location>
        <begin position="1230"/>
        <end position="1289"/>
    </location>
</feature>